<organism evidence="14 15">
    <name type="scientific">Pseudonocardia petroleophila</name>
    <dbReference type="NCBI Taxonomy" id="37331"/>
    <lineage>
        <taxon>Bacteria</taxon>
        <taxon>Bacillati</taxon>
        <taxon>Actinomycetota</taxon>
        <taxon>Actinomycetes</taxon>
        <taxon>Pseudonocardiales</taxon>
        <taxon>Pseudonocardiaceae</taxon>
        <taxon>Pseudonocardia</taxon>
    </lineage>
</organism>
<protein>
    <recommendedName>
        <fullName evidence="5">8-amino-7-oxononanoate synthase</fullName>
        <ecNumber evidence="5">2.3.1.47</ecNumber>
    </recommendedName>
    <alternativeName>
        <fullName evidence="9">7-keto-8-amino-pelargonic acid synthase</fullName>
    </alternativeName>
    <alternativeName>
        <fullName evidence="10">8-amino-7-ketopelargonate synthase</fullName>
    </alternativeName>
</protein>
<evidence type="ECO:0000256" key="1">
    <source>
        <dbReference type="ARBA" id="ARBA00001933"/>
    </source>
</evidence>
<evidence type="ECO:0000256" key="5">
    <source>
        <dbReference type="ARBA" id="ARBA00013187"/>
    </source>
</evidence>
<evidence type="ECO:0000256" key="6">
    <source>
        <dbReference type="ARBA" id="ARBA00022679"/>
    </source>
</evidence>
<comment type="similarity">
    <text evidence="3">Belongs to the class-II pyridoxal-phosphate-dependent aminotransferase family. BioF subfamily.</text>
</comment>
<evidence type="ECO:0000256" key="3">
    <source>
        <dbReference type="ARBA" id="ARBA00010008"/>
    </source>
</evidence>
<keyword evidence="15" id="KW-1185">Reference proteome</keyword>
<comment type="pathway">
    <text evidence="2">Cofactor biosynthesis; biotin biosynthesis.</text>
</comment>
<evidence type="ECO:0000313" key="14">
    <source>
        <dbReference type="EMBL" id="QNG53701.1"/>
    </source>
</evidence>
<dbReference type="GO" id="GO:0009102">
    <property type="term" value="P:biotin biosynthetic process"/>
    <property type="evidence" value="ECO:0007669"/>
    <property type="project" value="UniProtKB-KW"/>
</dbReference>
<dbReference type="AlphaFoldDB" id="A0A7G7MLP0"/>
<dbReference type="SUPFAM" id="SSF53383">
    <property type="entry name" value="PLP-dependent transferases"/>
    <property type="match status" value="1"/>
</dbReference>
<evidence type="ECO:0000256" key="11">
    <source>
        <dbReference type="ARBA" id="ARBA00047715"/>
    </source>
</evidence>
<sequence length="388" mass="40023">MTRRLDPLAWLDVHAAGREEMGLRRRLTPRSPTGSLLDLASNDYLGLSRHPEVIDGGIRALRTWGAGSTGSRLVTGTTELHETLEDELAAFAGTESALVFSSGYTANLAAVTALSSPDCLIVSDAANHASLIDACRLTRSRVEVVPHNDLIATERVLAGRTQAQALVITESINSIDGSRAPVRELHRISRAHGAVLVVDEAHGLGVCGLGGRGLCAAAGLAGLDDIIITATLSKALGSQGGVVLAPGRVVEHLIDTARTMIFDTGLAPACAGSALAALRVLRDDPGLSLAVVRAASELASAAGVAPPPSAIVPVVIGEPGPAVEAARRCAELGLRVGCFRPPSVPTGTSRLRLTARADLTPAELEHAQTTLRAVLADRSLDIASVLAG</sequence>
<comment type="catalytic activity">
    <reaction evidence="11">
        <text>6-carboxyhexanoyl-[ACP] + L-alanine + H(+) = (8S)-8-amino-7-oxononanoate + holo-[ACP] + CO2</text>
        <dbReference type="Rhea" id="RHEA:42288"/>
        <dbReference type="Rhea" id="RHEA-COMP:9685"/>
        <dbReference type="Rhea" id="RHEA-COMP:9955"/>
        <dbReference type="ChEBI" id="CHEBI:15378"/>
        <dbReference type="ChEBI" id="CHEBI:16526"/>
        <dbReference type="ChEBI" id="CHEBI:57972"/>
        <dbReference type="ChEBI" id="CHEBI:64479"/>
        <dbReference type="ChEBI" id="CHEBI:78846"/>
        <dbReference type="ChEBI" id="CHEBI:149468"/>
        <dbReference type="EC" id="2.3.1.47"/>
    </reaction>
</comment>
<dbReference type="Gene3D" id="3.40.640.10">
    <property type="entry name" value="Type I PLP-dependent aspartate aminotransferase-like (Major domain)"/>
    <property type="match status" value="1"/>
</dbReference>
<dbReference type="PANTHER" id="PTHR13693:SF100">
    <property type="entry name" value="8-AMINO-7-OXONONANOATE SYNTHASE"/>
    <property type="match status" value="1"/>
</dbReference>
<keyword evidence="6" id="KW-0808">Transferase</keyword>
<dbReference type="InterPro" id="IPR015422">
    <property type="entry name" value="PyrdxlP-dep_Trfase_small"/>
</dbReference>
<dbReference type="KEGG" id="ppel:H6H00_07110"/>
<evidence type="ECO:0000256" key="8">
    <source>
        <dbReference type="ARBA" id="ARBA00022898"/>
    </source>
</evidence>
<dbReference type="Proteomes" id="UP000515728">
    <property type="component" value="Chromosome"/>
</dbReference>
<dbReference type="RefSeq" id="WP_185720528.1">
    <property type="nucleotide sequence ID" value="NZ_BAAAWI010000001.1"/>
</dbReference>
<dbReference type="InterPro" id="IPR015424">
    <property type="entry name" value="PyrdxlP-dep_Trfase"/>
</dbReference>
<accession>A0A7G7MLP0</accession>
<gene>
    <name evidence="14" type="ORF">H6H00_07110</name>
</gene>
<dbReference type="Gene3D" id="3.90.1150.10">
    <property type="entry name" value="Aspartate Aminotransferase, domain 1"/>
    <property type="match status" value="1"/>
</dbReference>
<name>A0A7G7MLP0_9PSEU</name>
<dbReference type="GO" id="GO:0030170">
    <property type="term" value="F:pyridoxal phosphate binding"/>
    <property type="evidence" value="ECO:0007669"/>
    <property type="project" value="InterPro"/>
</dbReference>
<dbReference type="PROSITE" id="PS00599">
    <property type="entry name" value="AA_TRANSFER_CLASS_2"/>
    <property type="match status" value="1"/>
</dbReference>
<evidence type="ECO:0000256" key="7">
    <source>
        <dbReference type="ARBA" id="ARBA00022756"/>
    </source>
</evidence>
<evidence type="ECO:0000256" key="10">
    <source>
        <dbReference type="ARBA" id="ARBA00033381"/>
    </source>
</evidence>
<feature type="domain" description="Aminotransferase class I/classII large" evidence="13">
    <location>
        <begin position="36"/>
        <end position="367"/>
    </location>
</feature>
<evidence type="ECO:0000256" key="9">
    <source>
        <dbReference type="ARBA" id="ARBA00032610"/>
    </source>
</evidence>
<evidence type="ECO:0000313" key="15">
    <source>
        <dbReference type="Proteomes" id="UP000515728"/>
    </source>
</evidence>
<evidence type="ECO:0000256" key="12">
    <source>
        <dbReference type="RuleBase" id="RU003693"/>
    </source>
</evidence>
<dbReference type="InterPro" id="IPR004839">
    <property type="entry name" value="Aminotransferase_I/II_large"/>
</dbReference>
<proteinExistence type="inferred from homology"/>
<reference evidence="14 15" key="1">
    <citation type="submission" date="2020-08" db="EMBL/GenBank/DDBJ databases">
        <authorList>
            <person name="Mo P."/>
        </authorList>
    </citation>
    <scope>NUCLEOTIDE SEQUENCE [LARGE SCALE GENOMIC DNA]</scope>
    <source>
        <strain evidence="14 15">CGMCC 4.1532</strain>
    </source>
</reference>
<keyword evidence="8 12" id="KW-0663">Pyridoxal phosphate</keyword>
<dbReference type="EC" id="2.3.1.47" evidence="5"/>
<dbReference type="InterPro" id="IPR001917">
    <property type="entry name" value="Aminotrans_II_pyridoxalP_BS"/>
</dbReference>
<dbReference type="Pfam" id="PF00155">
    <property type="entry name" value="Aminotran_1_2"/>
    <property type="match status" value="1"/>
</dbReference>
<dbReference type="PANTHER" id="PTHR13693">
    <property type="entry name" value="CLASS II AMINOTRANSFERASE/8-AMINO-7-OXONONANOATE SYNTHASE"/>
    <property type="match status" value="1"/>
</dbReference>
<keyword evidence="7" id="KW-0093">Biotin biosynthesis</keyword>
<dbReference type="EMBL" id="CP060131">
    <property type="protein sequence ID" value="QNG53701.1"/>
    <property type="molecule type" value="Genomic_DNA"/>
</dbReference>
<evidence type="ECO:0000259" key="13">
    <source>
        <dbReference type="Pfam" id="PF00155"/>
    </source>
</evidence>
<dbReference type="InterPro" id="IPR050087">
    <property type="entry name" value="AON_synthase_class-II"/>
</dbReference>
<comment type="cofactor">
    <cofactor evidence="1 12">
        <name>pyridoxal 5'-phosphate</name>
        <dbReference type="ChEBI" id="CHEBI:597326"/>
    </cofactor>
</comment>
<evidence type="ECO:0000256" key="2">
    <source>
        <dbReference type="ARBA" id="ARBA00004746"/>
    </source>
</evidence>
<dbReference type="InterPro" id="IPR015421">
    <property type="entry name" value="PyrdxlP-dep_Trfase_major"/>
</dbReference>
<comment type="subunit">
    <text evidence="4">Homodimer.</text>
</comment>
<evidence type="ECO:0000256" key="4">
    <source>
        <dbReference type="ARBA" id="ARBA00011738"/>
    </source>
</evidence>
<dbReference type="GO" id="GO:0008710">
    <property type="term" value="F:8-amino-7-oxononanoate synthase activity"/>
    <property type="evidence" value="ECO:0007669"/>
    <property type="project" value="UniProtKB-EC"/>
</dbReference>